<dbReference type="FunFam" id="1.25.40.10:FF:001093">
    <property type="entry name" value="Pentatricopeptide repeat-containing protein At2g34400"/>
    <property type="match status" value="1"/>
</dbReference>
<feature type="repeat" description="PPR" evidence="2">
    <location>
        <begin position="144"/>
        <end position="178"/>
    </location>
</feature>
<evidence type="ECO:0000256" key="2">
    <source>
        <dbReference type="PROSITE-ProRule" id="PRU00708"/>
    </source>
</evidence>
<sequence length="424" mass="45892">MPSPASSDHPLPSSEWSTFVWNTIIRCAPPLQALSIYAHSMLPSGARPNKFTFTFLLKACLRAPAFSPLIHAHLAKLGLHPDPFLRSALIAAYAAAGRLPAALRVFHLFPHPDIVLRTALVSAFASCGLPDAALQTFDEIPHPNPVSWAALLSAYTRTGRHAEALSFFRRMRFAGAAPTEAALVSSLSSAAVLGALFDGQRAHRDVVVYGKCLTPVLGTALLAMYAKCGRIDSARRSFDEMPKRDQPAWAAMITALASHGRGEEALRLFDEMLGLGLIPDHVTYVGVLHACSHAGLVDEARGHFDKMVKVYGIEPRAEHYGCMVDVLGRAGLVEEAWAVARRMPVAPDERVLKSLLSPSCALGFVECAEWATERLVAWDAGHASAYVLLSNMYAALGRWEDSARVRKLMRVRGVPKAPGCSAVD</sequence>
<organism evidence="3 4">
    <name type="scientific">Elaeis guineensis var. tenera</name>
    <name type="common">Oil palm</name>
    <dbReference type="NCBI Taxonomy" id="51953"/>
    <lineage>
        <taxon>Eukaryota</taxon>
        <taxon>Viridiplantae</taxon>
        <taxon>Streptophyta</taxon>
        <taxon>Embryophyta</taxon>
        <taxon>Tracheophyta</taxon>
        <taxon>Spermatophyta</taxon>
        <taxon>Magnoliopsida</taxon>
        <taxon>Liliopsida</taxon>
        <taxon>Arecaceae</taxon>
        <taxon>Arecoideae</taxon>
        <taxon>Cocoseae</taxon>
        <taxon>Elaeidinae</taxon>
        <taxon>Elaeis</taxon>
    </lineage>
</organism>
<accession>A0A6J0PIJ5</accession>
<dbReference type="SUPFAM" id="SSF48452">
    <property type="entry name" value="TPR-like"/>
    <property type="match status" value="1"/>
</dbReference>
<feature type="repeat" description="PPR" evidence="2">
    <location>
        <begin position="280"/>
        <end position="315"/>
    </location>
</feature>
<dbReference type="Pfam" id="PF20431">
    <property type="entry name" value="E_motif"/>
    <property type="match status" value="1"/>
</dbReference>
<evidence type="ECO:0000313" key="3">
    <source>
        <dbReference type="Proteomes" id="UP000504607"/>
    </source>
</evidence>
<dbReference type="PANTHER" id="PTHR47926:SF367">
    <property type="entry name" value="DYW DOMAIN-CONTAINING PROTEIN"/>
    <property type="match status" value="1"/>
</dbReference>
<dbReference type="AlphaFoldDB" id="A0A6J0PIJ5"/>
<keyword evidence="1" id="KW-0677">Repeat</keyword>
<dbReference type="GeneID" id="105047879"/>
<keyword evidence="3" id="KW-1185">Reference proteome</keyword>
<dbReference type="KEGG" id="egu:105047879"/>
<dbReference type="InterPro" id="IPR046960">
    <property type="entry name" value="PPR_At4g14850-like_plant"/>
</dbReference>
<dbReference type="NCBIfam" id="TIGR00756">
    <property type="entry name" value="PPR"/>
    <property type="match status" value="3"/>
</dbReference>
<dbReference type="OrthoDB" id="185373at2759"/>
<dbReference type="InterPro" id="IPR011990">
    <property type="entry name" value="TPR-like_helical_dom_sf"/>
</dbReference>
<dbReference type="PANTHER" id="PTHR47926">
    <property type="entry name" value="PENTATRICOPEPTIDE REPEAT-CONTAINING PROTEIN"/>
    <property type="match status" value="1"/>
</dbReference>
<reference evidence="4" key="1">
    <citation type="submission" date="2025-08" db="UniProtKB">
        <authorList>
            <consortium name="RefSeq"/>
        </authorList>
    </citation>
    <scope>IDENTIFICATION</scope>
</reference>
<name>A0A6J0PIJ5_ELAGV</name>
<dbReference type="InterPro" id="IPR002885">
    <property type="entry name" value="PPR_rpt"/>
</dbReference>
<dbReference type="GO" id="GO:0003723">
    <property type="term" value="F:RNA binding"/>
    <property type="evidence" value="ECO:0007669"/>
    <property type="project" value="InterPro"/>
</dbReference>
<proteinExistence type="predicted"/>
<dbReference type="Pfam" id="PF01535">
    <property type="entry name" value="PPR"/>
    <property type="match status" value="5"/>
</dbReference>
<dbReference type="Pfam" id="PF13041">
    <property type="entry name" value="PPR_2"/>
    <property type="match status" value="1"/>
</dbReference>
<feature type="repeat" description="PPR" evidence="2">
    <location>
        <begin position="245"/>
        <end position="279"/>
    </location>
</feature>
<dbReference type="RefSeq" id="XP_019706413.1">
    <property type="nucleotide sequence ID" value="XM_019850854.2"/>
</dbReference>
<dbReference type="InterPro" id="IPR046848">
    <property type="entry name" value="E_motif"/>
</dbReference>
<evidence type="ECO:0000256" key="1">
    <source>
        <dbReference type="ARBA" id="ARBA00022737"/>
    </source>
</evidence>
<dbReference type="PROSITE" id="PS51375">
    <property type="entry name" value="PPR"/>
    <property type="match status" value="3"/>
</dbReference>
<dbReference type="InParanoid" id="A0A6J0PIJ5"/>
<dbReference type="GO" id="GO:0009451">
    <property type="term" value="P:RNA modification"/>
    <property type="evidence" value="ECO:0007669"/>
    <property type="project" value="InterPro"/>
</dbReference>
<evidence type="ECO:0000313" key="4">
    <source>
        <dbReference type="RefSeq" id="XP_019706413.1"/>
    </source>
</evidence>
<dbReference type="Proteomes" id="UP000504607">
    <property type="component" value="Chromosome 1"/>
</dbReference>
<protein>
    <submittedName>
        <fullName evidence="4">Pentatricopeptide repeat-containing protein At3g62890-like</fullName>
    </submittedName>
</protein>
<gene>
    <name evidence="4" type="primary">LOC105047879</name>
</gene>
<dbReference type="Gene3D" id="1.25.40.10">
    <property type="entry name" value="Tetratricopeptide repeat domain"/>
    <property type="match status" value="2"/>
</dbReference>